<evidence type="ECO:0000256" key="2">
    <source>
        <dbReference type="ARBA" id="ARBA00004236"/>
    </source>
</evidence>
<dbReference type="GO" id="GO:0044877">
    <property type="term" value="F:protein-containing complex binding"/>
    <property type="evidence" value="ECO:0007669"/>
    <property type="project" value="InterPro"/>
</dbReference>
<dbReference type="InterPro" id="IPR018704">
    <property type="entry name" value="SecYEG/CpoB_TPR"/>
</dbReference>
<dbReference type="EMBL" id="JACIDC010000013">
    <property type="protein sequence ID" value="MBB4041685.1"/>
    <property type="molecule type" value="Genomic_DNA"/>
</dbReference>
<comment type="subcellular location">
    <subcellularLocation>
        <location evidence="2">Cell membrane</location>
    </subcellularLocation>
    <subcellularLocation>
        <location evidence="1">Membrane</location>
        <topology evidence="1">Single-pass membrane protein</topology>
    </subcellularLocation>
</comment>
<gene>
    <name evidence="10" type="ORF">GGR34_003363</name>
</gene>
<sequence length="228" mass="25230">MSETMAPNDEFIREVDEEYRRDQIAEIWKRYNGIIIGIVILIVAGVGGWRFWQHRQETLAQEAAVRYEEALRLSSEDKGQEAQARFEAVVKEDGATGYAMLARFRLAAELGRQNAENGASAFDALANDASVPALWKDLARLRAAWLRLDTAEPASLRQAVEPLAAPSNAWRHSARELLGLSGLKAGDMDYAGRWFDQIAADRETPSALRQRLAVYTALVAGGAVQATQ</sequence>
<keyword evidence="11" id="KW-1185">Reference proteome</keyword>
<dbReference type="Pfam" id="PF09976">
    <property type="entry name" value="TPR_21"/>
    <property type="match status" value="1"/>
</dbReference>
<dbReference type="PANTHER" id="PTHR38035">
    <property type="entry name" value="UPF0070 PROTEIN YFGM"/>
    <property type="match status" value="1"/>
</dbReference>
<comment type="caution">
    <text evidence="10">The sequence shown here is derived from an EMBL/GenBank/DDBJ whole genome shotgun (WGS) entry which is preliminary data.</text>
</comment>
<keyword evidence="3" id="KW-1003">Cell membrane</keyword>
<dbReference type="InterPro" id="IPR026039">
    <property type="entry name" value="YfgM"/>
</dbReference>
<evidence type="ECO:0000256" key="5">
    <source>
        <dbReference type="ARBA" id="ARBA00022989"/>
    </source>
</evidence>
<evidence type="ECO:0000256" key="7">
    <source>
        <dbReference type="ARBA" id="ARBA00023186"/>
    </source>
</evidence>
<evidence type="ECO:0000256" key="3">
    <source>
        <dbReference type="ARBA" id="ARBA00022475"/>
    </source>
</evidence>
<dbReference type="AlphaFoldDB" id="A0A7W6N9N3"/>
<organism evidence="10 11">
    <name type="scientific">Microvirga flocculans</name>
    <dbReference type="NCBI Taxonomy" id="217168"/>
    <lineage>
        <taxon>Bacteria</taxon>
        <taxon>Pseudomonadati</taxon>
        <taxon>Pseudomonadota</taxon>
        <taxon>Alphaproteobacteria</taxon>
        <taxon>Hyphomicrobiales</taxon>
        <taxon>Methylobacteriaceae</taxon>
        <taxon>Microvirga</taxon>
    </lineage>
</organism>
<evidence type="ECO:0000256" key="1">
    <source>
        <dbReference type="ARBA" id="ARBA00004167"/>
    </source>
</evidence>
<keyword evidence="4 8" id="KW-0812">Transmembrane</keyword>
<evidence type="ECO:0000256" key="6">
    <source>
        <dbReference type="ARBA" id="ARBA00023136"/>
    </source>
</evidence>
<feature type="transmembrane region" description="Helical" evidence="8">
    <location>
        <begin position="31"/>
        <end position="52"/>
    </location>
</feature>
<dbReference type="GO" id="GO:0005886">
    <property type="term" value="C:plasma membrane"/>
    <property type="evidence" value="ECO:0007669"/>
    <property type="project" value="UniProtKB-SubCell"/>
</dbReference>
<accession>A0A7W6N9N3</accession>
<evidence type="ECO:0000313" key="11">
    <source>
        <dbReference type="Proteomes" id="UP000519439"/>
    </source>
</evidence>
<evidence type="ECO:0000256" key="8">
    <source>
        <dbReference type="SAM" id="Phobius"/>
    </source>
</evidence>
<keyword evidence="5 8" id="KW-1133">Transmembrane helix</keyword>
<proteinExistence type="predicted"/>
<name>A0A7W6N9N3_9HYPH</name>
<evidence type="ECO:0000313" key="10">
    <source>
        <dbReference type="EMBL" id="MBB4041685.1"/>
    </source>
</evidence>
<evidence type="ECO:0000259" key="9">
    <source>
        <dbReference type="Pfam" id="PF09976"/>
    </source>
</evidence>
<dbReference type="Proteomes" id="UP000519439">
    <property type="component" value="Unassembled WGS sequence"/>
</dbReference>
<reference evidence="10 11" key="1">
    <citation type="submission" date="2020-08" db="EMBL/GenBank/DDBJ databases">
        <title>Genomic Encyclopedia of Type Strains, Phase IV (KMG-IV): sequencing the most valuable type-strain genomes for metagenomic binning, comparative biology and taxonomic classification.</title>
        <authorList>
            <person name="Goeker M."/>
        </authorList>
    </citation>
    <scope>NUCLEOTIDE SEQUENCE [LARGE SCALE GENOMIC DNA]</scope>
    <source>
        <strain evidence="10 11">DSM 15743</strain>
    </source>
</reference>
<dbReference type="PANTHER" id="PTHR38035:SF1">
    <property type="entry name" value="ANCILLARY SECYEG TRANSLOCON SUBUNIT"/>
    <property type="match status" value="1"/>
</dbReference>
<protein>
    <recommendedName>
        <fullName evidence="9">Ancillary SecYEG translocon subunit/Cell division coordinator CpoB TPR domain-containing protein</fullName>
    </recommendedName>
</protein>
<feature type="domain" description="Ancillary SecYEG translocon subunit/Cell division coordinator CpoB TPR" evidence="9">
    <location>
        <begin position="28"/>
        <end position="195"/>
    </location>
</feature>
<keyword evidence="6 8" id="KW-0472">Membrane</keyword>
<evidence type="ECO:0000256" key="4">
    <source>
        <dbReference type="ARBA" id="ARBA00022692"/>
    </source>
</evidence>
<keyword evidence="7" id="KW-0143">Chaperone</keyword>